<reference evidence="1" key="1">
    <citation type="journal article" date="2021" name="Proc. Natl. Acad. Sci. U.S.A.">
        <title>A Catalog of Tens of Thousands of Viruses from Human Metagenomes Reveals Hidden Associations with Chronic Diseases.</title>
        <authorList>
            <person name="Tisza M.J."/>
            <person name="Buck C.B."/>
        </authorList>
    </citation>
    <scope>NUCLEOTIDE SEQUENCE</scope>
    <source>
        <strain evidence="1">CtXOZ1</strain>
    </source>
</reference>
<organism evidence="1">
    <name type="scientific">Siphoviridae sp. ctXOZ1</name>
    <dbReference type="NCBI Taxonomy" id="2823585"/>
    <lineage>
        <taxon>Viruses</taxon>
        <taxon>Duplodnaviria</taxon>
        <taxon>Heunggongvirae</taxon>
        <taxon>Uroviricota</taxon>
        <taxon>Caudoviricetes</taxon>
    </lineage>
</organism>
<proteinExistence type="predicted"/>
<evidence type="ECO:0000313" key="1">
    <source>
        <dbReference type="EMBL" id="DAD67198.1"/>
    </source>
</evidence>
<name>A0A8S5LB70_9CAUD</name>
<dbReference type="EMBL" id="BK014672">
    <property type="protein sequence ID" value="DAD67198.1"/>
    <property type="molecule type" value="Genomic_DNA"/>
</dbReference>
<sequence>MIPKLTPRVQDIVLPLLREGLGPEVHVRTWSDNVEHREYPEVRVRRLGGLNSLGSIQNGLEHPVVEITATTREGLAATEDLAIRCRNILVNSRNVVVPGVGHLVRVRETLGMTQFPSEIQGTWRVQQLLRTDFRYPRRRG</sequence>
<accession>A0A8S5LB70</accession>
<protein>
    <submittedName>
        <fullName evidence="1">Tail completion protein</fullName>
    </submittedName>
</protein>